<evidence type="ECO:0000256" key="7">
    <source>
        <dbReference type="ARBA" id="ARBA00023136"/>
    </source>
</evidence>
<dbReference type="Gene3D" id="3.30.70.1440">
    <property type="entry name" value="Multidrug efflux transporter AcrB pore domain"/>
    <property type="match status" value="1"/>
</dbReference>
<dbReference type="SUPFAM" id="SSF82866">
    <property type="entry name" value="Multidrug efflux transporter AcrB transmembrane domain"/>
    <property type="match status" value="2"/>
</dbReference>
<proteinExistence type="inferred from homology"/>
<dbReference type="AlphaFoldDB" id="A0A1E2USN9"/>
<name>A0A1E2USN9_9GAMM</name>
<dbReference type="Pfam" id="PF00873">
    <property type="entry name" value="ACR_tran"/>
    <property type="match status" value="1"/>
</dbReference>
<protein>
    <recommendedName>
        <fullName evidence="11">Multidrug transporter AcrB</fullName>
    </recommendedName>
</protein>
<gene>
    <name evidence="9" type="ORF">A3196_13805</name>
</gene>
<dbReference type="SUPFAM" id="SSF82714">
    <property type="entry name" value="Multidrug efflux transporter AcrB TolC docking domain, DN and DC subdomains"/>
    <property type="match status" value="2"/>
</dbReference>
<evidence type="ECO:0000256" key="8">
    <source>
        <dbReference type="SAM" id="Phobius"/>
    </source>
</evidence>
<dbReference type="GO" id="GO:0005886">
    <property type="term" value="C:plasma membrane"/>
    <property type="evidence" value="ECO:0007669"/>
    <property type="project" value="UniProtKB-SubCell"/>
</dbReference>
<keyword evidence="10" id="KW-1185">Reference proteome</keyword>
<dbReference type="InterPro" id="IPR027463">
    <property type="entry name" value="AcrB_DN_DC_subdom"/>
</dbReference>
<feature type="transmembrane region" description="Helical" evidence="8">
    <location>
        <begin position="1015"/>
        <end position="1042"/>
    </location>
</feature>
<comment type="similarity">
    <text evidence="2">Belongs to the resistance-nodulation-cell division (RND) (TC 2.A.6) family.</text>
</comment>
<dbReference type="Gene3D" id="3.30.70.1320">
    <property type="entry name" value="Multidrug efflux transporter AcrB pore domain like"/>
    <property type="match status" value="1"/>
</dbReference>
<feature type="transmembrane region" description="Helical" evidence="8">
    <location>
        <begin position="341"/>
        <end position="357"/>
    </location>
</feature>
<feature type="transmembrane region" description="Helical" evidence="8">
    <location>
        <begin position="930"/>
        <end position="951"/>
    </location>
</feature>
<evidence type="ECO:0000256" key="1">
    <source>
        <dbReference type="ARBA" id="ARBA00004651"/>
    </source>
</evidence>
<dbReference type="EMBL" id="LVJZ01000003">
    <property type="protein sequence ID" value="ODB97740.1"/>
    <property type="molecule type" value="Genomic_DNA"/>
</dbReference>
<evidence type="ECO:0000256" key="6">
    <source>
        <dbReference type="ARBA" id="ARBA00022989"/>
    </source>
</evidence>
<sequence length="1061" mass="115146">MFARLIAFSLRNAALVTLASALLVGLTWYALQHLPVDVFPELNAPTVTVITESGGLTAEEVEQYISFPVESAINGLPDLRRVRSASSLGLSIVWAEFDWGVDIYRARQMVSERLDTVKADLPPDAHMQMTPVSSITGEIMLIALHSEDSRVTPMDLRSYAEFDLRNRLLTISGVSQVVAIGGYLPEYQVQIRQEALQIYGLTTAEIAEAVSRAHNLNTAGFLVNVEGLELPMHQSGRVRGIADIEQTVVAYRFGAPVTVAEVADVRLGGAFRRGAASDNGEPAVVLSIQKAPGTNTLELTHRVDALLDQIESGLPKGMKLNRDVFRQAGFIGRSVDNVTRVLYEATIIVTVILILFLMNLRTTLITLAALPISLGTALLVMWAAEMSINVMTLGGLAVAIGILVDDAIIYVENVYRRLGENAGLPEQERRHRMRVIFDACKEITQSVVFATLIICIVFVPLLFLQGLEGRFFQPLGVTYIISVMASLVVAMTLTPAMCWYLLRGRLAEVHGDTLLVRGLKHTYRPLLNLCLRFRRTTLVLALMLTALTLLFASTFGSSFLPKFNEGTYTVFLMMPPGTSLEESERVALGVEQRLLEIEGIEHVVARSGRAERDEHAEPPSSSEVEVRIADDADPGEILAQIDRVLSGLPGVTINIGQPISHRLSHVLSGTKAQIAINVYGHDLPVLRKLAKDIEIALVTVPGTRDVSANREVLVQTLGINFRLRDLARYGLSAEDAGAQVKRALFGDTVAIVNQGVRRYDLVLRLVEEQRESVKDVRNVILTGRAGALVRLHEVADIGPEQTSNLISRQNAQRKTVIATNVSAGYNLGDTVQAIRAVVDPIVHAAGYTVEYGGQFQAQQSASRTILGMGALVLVIMLMLLQMAMGSLRPALLVLINLPLAMIGGVVAMFLAESANPVANLTALLGQGGRYIPPVISIASMVGFITLFGIAVRNGILLVNHFRWLIESESLELVQAIKRGSEERLVPVLMTALCAALGLIPLAMKMGEPGSELLAPLAVVVLGGLMTSTLLNMLVVPVGYLMFYSKSTASTERTDPLAEAGV</sequence>
<feature type="transmembrane region" description="Helical" evidence="8">
    <location>
        <begin position="447"/>
        <end position="467"/>
    </location>
</feature>
<dbReference type="Gene3D" id="1.20.1640.10">
    <property type="entry name" value="Multidrug efflux transporter AcrB transmembrane domain"/>
    <property type="match status" value="2"/>
</dbReference>
<dbReference type="PRINTS" id="PR00702">
    <property type="entry name" value="ACRIFLAVINRP"/>
</dbReference>
<feature type="transmembrane region" description="Helical" evidence="8">
    <location>
        <begin position="479"/>
        <end position="502"/>
    </location>
</feature>
<evidence type="ECO:0000256" key="4">
    <source>
        <dbReference type="ARBA" id="ARBA00022475"/>
    </source>
</evidence>
<keyword evidence="4" id="KW-1003">Cell membrane</keyword>
<dbReference type="Gene3D" id="3.30.2090.10">
    <property type="entry name" value="Multidrug efflux transporter AcrB TolC docking domain, DN and DC subdomains"/>
    <property type="match status" value="2"/>
</dbReference>
<reference evidence="9 10" key="1">
    <citation type="submission" date="2016-03" db="EMBL/GenBank/DDBJ databases">
        <title>Chemosynthetic sulphur-oxidizing symbionts of marine invertebrate animals are capable of nitrogen fixation.</title>
        <authorList>
            <person name="Petersen J.M."/>
            <person name="Kemper A."/>
            <person name="Gruber-Vodicka H."/>
            <person name="Cardini U."/>
            <person name="Geest Mvander."/>
            <person name="Kleiner M."/>
            <person name="Bulgheresi S."/>
            <person name="Fussmann M."/>
            <person name="Herbold C."/>
            <person name="Seah B.K.B."/>
            <person name="Antony C.Paul."/>
            <person name="Liu D."/>
            <person name="Belitz A."/>
            <person name="Weber M."/>
        </authorList>
    </citation>
    <scope>NUCLEOTIDE SEQUENCE [LARGE SCALE GENOMIC DNA]</scope>
    <source>
        <strain evidence="9">G_D</strain>
    </source>
</reference>
<evidence type="ECO:0008006" key="11">
    <source>
        <dbReference type="Google" id="ProtNLM"/>
    </source>
</evidence>
<dbReference type="RefSeq" id="WP_069024606.1">
    <property type="nucleotide sequence ID" value="NZ_LVJZ01000003.1"/>
</dbReference>
<dbReference type="GO" id="GO:0008324">
    <property type="term" value="F:monoatomic cation transmembrane transporter activity"/>
    <property type="evidence" value="ECO:0007669"/>
    <property type="project" value="InterPro"/>
</dbReference>
<evidence type="ECO:0000256" key="5">
    <source>
        <dbReference type="ARBA" id="ARBA00022692"/>
    </source>
</evidence>
<feature type="transmembrane region" description="Helical" evidence="8">
    <location>
        <begin position="538"/>
        <end position="560"/>
    </location>
</feature>
<dbReference type="GO" id="GO:0042910">
    <property type="term" value="F:xenobiotic transmembrane transporter activity"/>
    <property type="evidence" value="ECO:0007669"/>
    <property type="project" value="TreeGrafter"/>
</dbReference>
<dbReference type="Proteomes" id="UP000094849">
    <property type="component" value="Unassembled WGS sequence"/>
</dbReference>
<keyword evidence="7 8" id="KW-0472">Membrane</keyword>
<dbReference type="Gene3D" id="3.30.70.1430">
    <property type="entry name" value="Multidrug efflux transporter AcrB pore domain"/>
    <property type="match status" value="2"/>
</dbReference>
<dbReference type="PANTHER" id="PTHR32063:SF4">
    <property type="entry name" value="SLR6043 PROTEIN"/>
    <property type="match status" value="1"/>
</dbReference>
<accession>A0A1E2USN9</accession>
<comment type="subcellular location">
    <subcellularLocation>
        <location evidence="1">Cell membrane</location>
        <topology evidence="1">Multi-pass membrane protein</topology>
    </subcellularLocation>
</comment>
<feature type="transmembrane region" description="Helical" evidence="8">
    <location>
        <begin position="984"/>
        <end position="1003"/>
    </location>
</feature>
<keyword evidence="3" id="KW-0813">Transport</keyword>
<evidence type="ECO:0000313" key="9">
    <source>
        <dbReference type="EMBL" id="ODB97740.1"/>
    </source>
</evidence>
<dbReference type="NCBIfam" id="TIGR00914">
    <property type="entry name" value="2A0601"/>
    <property type="match status" value="1"/>
</dbReference>
<organism evidence="9 10">
    <name type="scientific">Candidatus Thiodiazotropha endoloripes</name>
    <dbReference type="NCBI Taxonomy" id="1818881"/>
    <lineage>
        <taxon>Bacteria</taxon>
        <taxon>Pseudomonadati</taxon>
        <taxon>Pseudomonadota</taxon>
        <taxon>Gammaproteobacteria</taxon>
        <taxon>Chromatiales</taxon>
        <taxon>Sedimenticolaceae</taxon>
        <taxon>Candidatus Thiodiazotropha</taxon>
    </lineage>
</organism>
<keyword evidence="5 8" id="KW-0812">Transmembrane</keyword>
<dbReference type="STRING" id="1818881.A3196_13805"/>
<feature type="transmembrane region" description="Helical" evidence="8">
    <location>
        <begin position="364"/>
        <end position="384"/>
    </location>
</feature>
<feature type="transmembrane region" description="Helical" evidence="8">
    <location>
        <begin position="890"/>
        <end position="910"/>
    </location>
</feature>
<evidence type="ECO:0000256" key="3">
    <source>
        <dbReference type="ARBA" id="ARBA00022448"/>
    </source>
</evidence>
<keyword evidence="6 8" id="KW-1133">Transmembrane helix</keyword>
<comment type="caution">
    <text evidence="9">The sequence shown here is derived from an EMBL/GenBank/DDBJ whole genome shotgun (WGS) entry which is preliminary data.</text>
</comment>
<dbReference type="InterPro" id="IPR004763">
    <property type="entry name" value="CusA-like"/>
</dbReference>
<feature type="transmembrane region" description="Helical" evidence="8">
    <location>
        <begin position="865"/>
        <end position="883"/>
    </location>
</feature>
<dbReference type="PANTHER" id="PTHR32063">
    <property type="match status" value="1"/>
</dbReference>
<dbReference type="InterPro" id="IPR001036">
    <property type="entry name" value="Acrflvin-R"/>
</dbReference>
<evidence type="ECO:0000256" key="2">
    <source>
        <dbReference type="ARBA" id="ARBA00010942"/>
    </source>
</evidence>
<dbReference type="SUPFAM" id="SSF82693">
    <property type="entry name" value="Multidrug efflux transporter AcrB pore domain, PN1, PN2, PC1 and PC2 subdomains"/>
    <property type="match status" value="3"/>
</dbReference>
<feature type="transmembrane region" description="Helical" evidence="8">
    <location>
        <begin position="390"/>
        <end position="411"/>
    </location>
</feature>
<evidence type="ECO:0000313" key="10">
    <source>
        <dbReference type="Proteomes" id="UP000094849"/>
    </source>
</evidence>